<proteinExistence type="predicted"/>
<keyword evidence="2" id="KW-1185">Reference proteome</keyword>
<dbReference type="EMBL" id="CP111023">
    <property type="protein sequence ID" value="WAR21003.1"/>
    <property type="molecule type" value="Genomic_DNA"/>
</dbReference>
<evidence type="ECO:0000313" key="1">
    <source>
        <dbReference type="EMBL" id="WAR21003.1"/>
    </source>
</evidence>
<sequence length="167" mass="19403">MDYLALLKQQAILAVLCAIQAYTLPYDRQYRDNYRTSPYKPSRFNYRPEFPPMPMVGPPFFYRPMPMFDPFNRTWPARPVRFRFMRRRKQYRGPGYTVTHAPTVVTRPKPKVTPKKISVVSGSLLNIVPHPKINATKARKKARLHAVAKAKSFPGILKNTALEVKRV</sequence>
<protein>
    <submittedName>
        <fullName evidence="1">Uncharacterized protein</fullName>
    </submittedName>
</protein>
<reference evidence="1" key="1">
    <citation type="submission" date="2022-11" db="EMBL/GenBank/DDBJ databases">
        <title>Centuries of genome instability and evolution in soft-shell clam transmissible cancer (bioRxiv).</title>
        <authorList>
            <person name="Hart S.F.M."/>
            <person name="Yonemitsu M.A."/>
            <person name="Giersch R.M."/>
            <person name="Beal B.F."/>
            <person name="Arriagada G."/>
            <person name="Davis B.W."/>
            <person name="Ostrander E.A."/>
            <person name="Goff S.P."/>
            <person name="Metzger M.J."/>
        </authorList>
    </citation>
    <scope>NUCLEOTIDE SEQUENCE</scope>
    <source>
        <strain evidence="1">MELC-2E11</strain>
        <tissue evidence="1">Siphon/mantle</tissue>
    </source>
</reference>
<organism evidence="1 2">
    <name type="scientific">Mya arenaria</name>
    <name type="common">Soft-shell clam</name>
    <dbReference type="NCBI Taxonomy" id="6604"/>
    <lineage>
        <taxon>Eukaryota</taxon>
        <taxon>Metazoa</taxon>
        <taxon>Spiralia</taxon>
        <taxon>Lophotrochozoa</taxon>
        <taxon>Mollusca</taxon>
        <taxon>Bivalvia</taxon>
        <taxon>Autobranchia</taxon>
        <taxon>Heteroconchia</taxon>
        <taxon>Euheterodonta</taxon>
        <taxon>Imparidentia</taxon>
        <taxon>Neoheterodontei</taxon>
        <taxon>Myida</taxon>
        <taxon>Myoidea</taxon>
        <taxon>Myidae</taxon>
        <taxon>Mya</taxon>
    </lineage>
</organism>
<accession>A0ABY7FFP2</accession>
<gene>
    <name evidence="1" type="ORF">MAR_014977</name>
</gene>
<dbReference type="Proteomes" id="UP001164746">
    <property type="component" value="Chromosome 12"/>
</dbReference>
<evidence type="ECO:0000313" key="2">
    <source>
        <dbReference type="Proteomes" id="UP001164746"/>
    </source>
</evidence>
<name>A0ABY7FFP2_MYAAR</name>